<sequence>MAKLSSTFQCGMIPEWSVDPIVDKRAYSFGPLMHQHLDDLGKDNSWYDSPRFTDGEKPGVTVHFRCSLKHEDSRECPGVHSYHHRRESWELRRDEIGSLYIENRKTLDTVIRTMASRGFSATKKQYKRRIQEWGFGKNIRRQDAAQMLTLRRKRIEEGKDTDFEINGRPVDLDEYIKRSRAFRHGPTQPISSETTELPEHVRPRTPPFSIAGLRSPGDIIRVQELVHAYCKSLPSSESSLLPRPGHPYVSHIGKTVQVFEQLFRASWLFDEKHHYEAGAITRDAFLRIETLHRASFPQFLLFTLYGSIIYPVKTDILLQLWKYLAARCESVEKDTAGSQLATSVYQLLHAGNSEPGLYFKIIPELVERVLDMNIDKKANGHNEAISMDPGFLQWLMKPKMNMDIGRTAETKYLIQRCIERSIFYIKDPSLRQVFEAYASALGLDPYGQWRPPSYQSRNVDGGQIPKLPLGEWMYYSSLARVEKRRCRDQISIGNPRHDLACYYLERSITLWLHEAAPQPHVIMDLRILEEWCREGGDFLRADAARVCCNKEIARLMAPNKHTDL</sequence>
<keyword evidence="4" id="KW-1185">Reference proteome</keyword>
<reference evidence="3 4" key="1">
    <citation type="journal article" date="2024" name="J. Plant Pathol.">
        <title>Sequence and assembly of the genome of Seiridium unicorne, isolate CBS 538.82, causal agent of cypress canker disease.</title>
        <authorList>
            <person name="Scali E."/>
            <person name="Rocca G.D."/>
            <person name="Danti R."/>
            <person name="Garbelotto M."/>
            <person name="Barberini S."/>
            <person name="Baroncelli R."/>
            <person name="Emiliani G."/>
        </authorList>
    </citation>
    <scope>NUCLEOTIDE SEQUENCE [LARGE SCALE GENOMIC DNA]</scope>
    <source>
        <strain evidence="3 4">BM-138-508</strain>
    </source>
</reference>
<feature type="region of interest" description="Disordered" evidence="1">
    <location>
        <begin position="184"/>
        <end position="208"/>
    </location>
</feature>
<name>A0ABR2UIC9_9PEZI</name>
<dbReference type="PANTHER" id="PTHR38788:SF3">
    <property type="entry name" value="CLR5 DOMAIN-CONTAINING PROTEIN"/>
    <property type="match status" value="1"/>
</dbReference>
<dbReference type="Proteomes" id="UP001408356">
    <property type="component" value="Unassembled WGS sequence"/>
</dbReference>
<dbReference type="PANTHER" id="PTHR38788">
    <property type="entry name" value="CLR5 DOMAIN-CONTAINING PROTEIN"/>
    <property type="match status" value="1"/>
</dbReference>
<organism evidence="3 4">
    <name type="scientific">Seiridium unicorne</name>
    <dbReference type="NCBI Taxonomy" id="138068"/>
    <lineage>
        <taxon>Eukaryota</taxon>
        <taxon>Fungi</taxon>
        <taxon>Dikarya</taxon>
        <taxon>Ascomycota</taxon>
        <taxon>Pezizomycotina</taxon>
        <taxon>Sordariomycetes</taxon>
        <taxon>Xylariomycetidae</taxon>
        <taxon>Amphisphaeriales</taxon>
        <taxon>Sporocadaceae</taxon>
        <taxon>Seiridium</taxon>
    </lineage>
</organism>
<gene>
    <name evidence="3" type="ORF">SUNI508_11342</name>
</gene>
<dbReference type="InterPro" id="IPR025676">
    <property type="entry name" value="Clr5_dom"/>
</dbReference>
<comment type="caution">
    <text evidence="3">The sequence shown here is derived from an EMBL/GenBank/DDBJ whole genome shotgun (WGS) entry which is preliminary data.</text>
</comment>
<feature type="domain" description="Clr5" evidence="2">
    <location>
        <begin position="86"/>
        <end position="137"/>
    </location>
</feature>
<proteinExistence type="predicted"/>
<dbReference type="Pfam" id="PF14420">
    <property type="entry name" value="Clr5"/>
    <property type="match status" value="1"/>
</dbReference>
<evidence type="ECO:0000313" key="4">
    <source>
        <dbReference type="Proteomes" id="UP001408356"/>
    </source>
</evidence>
<protein>
    <submittedName>
        <fullName evidence="3">Clr5 domain-containing protein</fullName>
    </submittedName>
</protein>
<evidence type="ECO:0000256" key="1">
    <source>
        <dbReference type="SAM" id="MobiDB-lite"/>
    </source>
</evidence>
<evidence type="ECO:0000313" key="3">
    <source>
        <dbReference type="EMBL" id="KAK9414380.1"/>
    </source>
</evidence>
<accession>A0ABR2UIC9</accession>
<evidence type="ECO:0000259" key="2">
    <source>
        <dbReference type="Pfam" id="PF14420"/>
    </source>
</evidence>
<dbReference type="EMBL" id="JARVKF010000428">
    <property type="protein sequence ID" value="KAK9414380.1"/>
    <property type="molecule type" value="Genomic_DNA"/>
</dbReference>